<dbReference type="NCBIfam" id="NF009905">
    <property type="entry name" value="PRK13368.1"/>
    <property type="match status" value="1"/>
</dbReference>
<evidence type="ECO:0000256" key="5">
    <source>
        <dbReference type="HAMAP-Rule" id="MF_00057"/>
    </source>
</evidence>
<comment type="function">
    <text evidence="5">Activates KDO (a required 8-carbon sugar) for incorporation into bacterial lipopolysaccharide in Gram-negative bacteria.</text>
</comment>
<reference evidence="6 7" key="1">
    <citation type="submission" date="2018-09" db="EMBL/GenBank/DDBJ databases">
        <title>Metagenome Assembled Genomes from an Advanced Water Purification Facility.</title>
        <authorList>
            <person name="Stamps B.W."/>
            <person name="Spear J.R."/>
        </authorList>
    </citation>
    <scope>NUCLEOTIDE SEQUENCE [LARGE SCALE GENOMIC DNA]</scope>
    <source>
        <strain evidence="6">Bin_27_1</strain>
    </source>
</reference>
<keyword evidence="2 5" id="KW-0808">Transferase</keyword>
<dbReference type="InterPro" id="IPR004528">
    <property type="entry name" value="KdsB"/>
</dbReference>
<comment type="caution">
    <text evidence="6">The sequence shown here is derived from an EMBL/GenBank/DDBJ whole genome shotgun (WGS) entry which is preliminary data.</text>
</comment>
<sequence length="261" mass="27974">MSGGMSTDFRIVVPARYASTRLPAKPLADIGGKPMIVRVLERVRHAGASETWVATDHEGVREVVQAAGGAVVMTRPDHPSGTDRLAEVALARGWADEDIVVNVQGDEPLIDPEIVAAVARALAADGEAAIATAAHAIHDPVEVFNPNVVKVVCDAAGRALYFSRAPIPWARDAWGDGARDLPAGLPVLRHVGLYAYRVGFLRRYAALAPSPLEHWEALEQLRALWHGYRIRVLELAQAPAAGVDTQEDLERVRAIFAAGGV</sequence>
<dbReference type="SUPFAM" id="SSF53448">
    <property type="entry name" value="Nucleotide-diphospho-sugar transferases"/>
    <property type="match status" value="1"/>
</dbReference>
<evidence type="ECO:0000256" key="3">
    <source>
        <dbReference type="ARBA" id="ARBA00022695"/>
    </source>
</evidence>
<keyword evidence="3 5" id="KW-0548">Nucleotidyltransferase</keyword>
<dbReference type="Gene3D" id="3.90.550.10">
    <property type="entry name" value="Spore Coat Polysaccharide Biosynthesis Protein SpsA, Chain A"/>
    <property type="match status" value="1"/>
</dbReference>
<dbReference type="GO" id="GO:0005829">
    <property type="term" value="C:cytosol"/>
    <property type="evidence" value="ECO:0007669"/>
    <property type="project" value="TreeGrafter"/>
</dbReference>
<evidence type="ECO:0000256" key="2">
    <source>
        <dbReference type="ARBA" id="ARBA00022679"/>
    </source>
</evidence>
<proteinExistence type="inferred from homology"/>
<dbReference type="CDD" id="cd02517">
    <property type="entry name" value="CMP-KDO-Synthetase"/>
    <property type="match status" value="1"/>
</dbReference>
<dbReference type="EC" id="2.7.7.38" evidence="5"/>
<dbReference type="Proteomes" id="UP000321192">
    <property type="component" value="Unassembled WGS sequence"/>
</dbReference>
<organism evidence="6 7">
    <name type="scientific">Thauera aminoaromatica</name>
    <dbReference type="NCBI Taxonomy" id="164330"/>
    <lineage>
        <taxon>Bacteria</taxon>
        <taxon>Pseudomonadati</taxon>
        <taxon>Pseudomonadota</taxon>
        <taxon>Betaproteobacteria</taxon>
        <taxon>Rhodocyclales</taxon>
        <taxon>Zoogloeaceae</taxon>
        <taxon>Thauera</taxon>
    </lineage>
</organism>
<dbReference type="InterPro" id="IPR029044">
    <property type="entry name" value="Nucleotide-diphossugar_trans"/>
</dbReference>
<protein>
    <recommendedName>
        <fullName evidence="5">3-deoxy-manno-octulosonate cytidylyltransferase</fullName>
        <ecNumber evidence="5">2.7.7.38</ecNumber>
    </recommendedName>
    <alternativeName>
        <fullName evidence="5">CMP-2-keto-3-deoxyoctulosonic acid synthase</fullName>
        <shortName evidence="5">CKS</shortName>
        <shortName evidence="5">CMP-KDO synthase</shortName>
    </alternativeName>
</protein>
<gene>
    <name evidence="5 6" type="primary">kdsB</name>
    <name evidence="6" type="ORF">E6Q80_04830</name>
</gene>
<keyword evidence="5" id="KW-0963">Cytoplasm</keyword>
<dbReference type="UniPathway" id="UPA00358">
    <property type="reaction ID" value="UER00476"/>
</dbReference>
<accession>A0A5C7T1I9</accession>
<dbReference type="FunFam" id="3.90.550.10:FF:000011">
    <property type="entry name" value="3-deoxy-manno-octulosonate cytidylyltransferase"/>
    <property type="match status" value="1"/>
</dbReference>
<evidence type="ECO:0000313" key="6">
    <source>
        <dbReference type="EMBL" id="TXH88831.1"/>
    </source>
</evidence>
<dbReference type="OrthoDB" id="9815559at2"/>
<dbReference type="PANTHER" id="PTHR42866">
    <property type="entry name" value="3-DEOXY-MANNO-OCTULOSONATE CYTIDYLYLTRANSFERASE"/>
    <property type="match status" value="1"/>
</dbReference>
<dbReference type="NCBIfam" id="NF003950">
    <property type="entry name" value="PRK05450.1-3"/>
    <property type="match status" value="1"/>
</dbReference>
<dbReference type="HAMAP" id="MF_00057">
    <property type="entry name" value="KdsB"/>
    <property type="match status" value="1"/>
</dbReference>
<comment type="pathway">
    <text evidence="5">Bacterial outer membrane biogenesis; lipopolysaccharide biosynthesis.</text>
</comment>
<dbReference type="AlphaFoldDB" id="A0A5C7T1I9"/>
<dbReference type="GO" id="GO:0033468">
    <property type="term" value="P:CMP-keto-3-deoxy-D-manno-octulosonic acid biosynthetic process"/>
    <property type="evidence" value="ECO:0007669"/>
    <property type="project" value="UniProtKB-UniRule"/>
</dbReference>
<keyword evidence="4 5" id="KW-0448">Lipopolysaccharide biosynthesis</keyword>
<evidence type="ECO:0000313" key="7">
    <source>
        <dbReference type="Proteomes" id="UP000321192"/>
    </source>
</evidence>
<comment type="similarity">
    <text evidence="5">Belongs to the KdsB family.</text>
</comment>
<dbReference type="GO" id="GO:0016020">
    <property type="term" value="C:membrane"/>
    <property type="evidence" value="ECO:0007669"/>
    <property type="project" value="UniProtKB-SubCell"/>
</dbReference>
<name>A0A5C7T1I9_THASP</name>
<dbReference type="InterPro" id="IPR003329">
    <property type="entry name" value="Cytidylyl_trans"/>
</dbReference>
<dbReference type="PANTHER" id="PTHR42866:SF2">
    <property type="entry name" value="3-DEOXY-MANNO-OCTULOSONATE CYTIDYLYLTRANSFERASE, MITOCHONDRIAL"/>
    <property type="match status" value="1"/>
</dbReference>
<dbReference type="GO" id="GO:0009103">
    <property type="term" value="P:lipopolysaccharide biosynthetic process"/>
    <property type="evidence" value="ECO:0007669"/>
    <property type="project" value="UniProtKB-UniRule"/>
</dbReference>
<evidence type="ECO:0000256" key="4">
    <source>
        <dbReference type="ARBA" id="ARBA00022985"/>
    </source>
</evidence>
<dbReference type="Pfam" id="PF02348">
    <property type="entry name" value="CTP_transf_3"/>
    <property type="match status" value="1"/>
</dbReference>
<dbReference type="NCBIfam" id="TIGR00466">
    <property type="entry name" value="kdsB"/>
    <property type="match status" value="1"/>
</dbReference>
<dbReference type="GO" id="GO:0008690">
    <property type="term" value="F:3-deoxy-manno-octulosonate cytidylyltransferase activity"/>
    <property type="evidence" value="ECO:0007669"/>
    <property type="project" value="UniProtKB-UniRule"/>
</dbReference>
<comment type="subcellular location">
    <subcellularLocation>
        <location evidence="5">Cytoplasm</location>
    </subcellularLocation>
    <subcellularLocation>
        <location evidence="1">Membrane</location>
    </subcellularLocation>
</comment>
<dbReference type="NCBIfam" id="NF003952">
    <property type="entry name" value="PRK05450.1-5"/>
    <property type="match status" value="1"/>
</dbReference>
<dbReference type="RefSeq" id="WP_004312603.1">
    <property type="nucleotide sequence ID" value="NC_011662.2"/>
</dbReference>
<dbReference type="EMBL" id="SSFD01000065">
    <property type="protein sequence ID" value="TXH88831.1"/>
    <property type="molecule type" value="Genomic_DNA"/>
</dbReference>
<comment type="pathway">
    <text evidence="5">Nucleotide-sugar biosynthesis; CMP-3-deoxy-D-manno-octulosonate biosynthesis; CMP-3-deoxy-D-manno-octulosonate from 3-deoxy-D-manno-octulosonate and CTP: step 1/1.</text>
</comment>
<comment type="catalytic activity">
    <reaction evidence="5">
        <text>3-deoxy-alpha-D-manno-oct-2-ulosonate + CTP = CMP-3-deoxy-beta-D-manno-octulosonate + diphosphate</text>
        <dbReference type="Rhea" id="RHEA:23448"/>
        <dbReference type="ChEBI" id="CHEBI:33019"/>
        <dbReference type="ChEBI" id="CHEBI:37563"/>
        <dbReference type="ChEBI" id="CHEBI:85986"/>
        <dbReference type="ChEBI" id="CHEBI:85987"/>
        <dbReference type="EC" id="2.7.7.38"/>
    </reaction>
</comment>
<evidence type="ECO:0000256" key="1">
    <source>
        <dbReference type="ARBA" id="ARBA00004370"/>
    </source>
</evidence>